<organism evidence="2 3">
    <name type="scientific">Microbulbifer spongiae</name>
    <dbReference type="NCBI Taxonomy" id="2944933"/>
    <lineage>
        <taxon>Bacteria</taxon>
        <taxon>Pseudomonadati</taxon>
        <taxon>Pseudomonadota</taxon>
        <taxon>Gammaproteobacteria</taxon>
        <taxon>Cellvibrionales</taxon>
        <taxon>Microbulbiferaceae</taxon>
        <taxon>Microbulbifer</taxon>
    </lineage>
</organism>
<evidence type="ECO:0000256" key="1">
    <source>
        <dbReference type="SAM" id="Phobius"/>
    </source>
</evidence>
<evidence type="ECO:0000313" key="2">
    <source>
        <dbReference type="EMBL" id="WKD51727.1"/>
    </source>
</evidence>
<dbReference type="RefSeq" id="WP_301419320.1">
    <property type="nucleotide sequence ID" value="NZ_CP098024.1"/>
</dbReference>
<proteinExistence type="predicted"/>
<keyword evidence="1" id="KW-0472">Membrane</keyword>
<accession>A0ABY9EHC8</accession>
<gene>
    <name evidence="2" type="ORF">M8T91_18620</name>
</gene>
<feature type="transmembrane region" description="Helical" evidence="1">
    <location>
        <begin position="37"/>
        <end position="55"/>
    </location>
</feature>
<keyword evidence="3" id="KW-1185">Reference proteome</keyword>
<sequence length="69" mass="7642">MTVHDLMRELAEKASHATTVTVGAIGGIYSLFVQNPIGFICALVAVASFAMNWYYNHKRLQLMKAQQGQ</sequence>
<name>A0ABY9EHC8_9GAMM</name>
<keyword evidence="1" id="KW-0812">Transmembrane</keyword>
<keyword evidence="1" id="KW-1133">Transmembrane helix</keyword>
<dbReference type="EMBL" id="CP098024">
    <property type="protein sequence ID" value="WKD51727.1"/>
    <property type="molecule type" value="Genomic_DNA"/>
</dbReference>
<evidence type="ECO:0000313" key="3">
    <source>
        <dbReference type="Proteomes" id="UP001321520"/>
    </source>
</evidence>
<protein>
    <submittedName>
        <fullName evidence="2">Phage holin family protein</fullName>
    </submittedName>
</protein>
<dbReference type="Proteomes" id="UP001321520">
    <property type="component" value="Plasmid unnamed"/>
</dbReference>
<reference evidence="2 3" key="1">
    <citation type="submission" date="2022-05" db="EMBL/GenBank/DDBJ databases">
        <title>Microbulbifer sp. nov., isolated from sponge.</title>
        <authorList>
            <person name="Gao L."/>
        </authorList>
    </citation>
    <scope>NUCLEOTIDE SEQUENCE [LARGE SCALE GENOMIC DNA]</scope>
    <source>
        <strain evidence="2 3">MI-G</strain>
        <plasmid evidence="2 3">unnamed</plasmid>
    </source>
</reference>
<geneLocation type="plasmid" evidence="2 3">
    <name>unnamed</name>
</geneLocation>
<keyword evidence="2" id="KW-0614">Plasmid</keyword>